<name>A0A2I0IC01_PUNGR</name>
<comment type="caution">
    <text evidence="1">The sequence shown here is derived from an EMBL/GenBank/DDBJ whole genome shotgun (WGS) entry which is preliminary data.</text>
</comment>
<sequence>MYGIPWKFGSERKEGAFMHSGSLSHINVSYKRISRILTLLSCRGTLPSLDARGKESGKQPWESQDSGWKLRVGDPGGSAAAAVSGKWVRTLAPATARCETSGCARWIGSRIVTTSSRGRVRVVRNPLNVMARLAEVVEQNGELLELGAAGHEGSSRGLGGQAVAWDLAEILDRRLVVPDRRPLAREGLGTCDRDFLSVPRMSWGVRGITVISVFRECAPKIHREAFATTETSLREPCSDPNGRLKLVS</sequence>
<dbReference type="EMBL" id="PGOL01003352">
    <property type="protein sequence ID" value="PKI41504.1"/>
    <property type="molecule type" value="Genomic_DNA"/>
</dbReference>
<organism evidence="1 2">
    <name type="scientific">Punica granatum</name>
    <name type="common">Pomegranate</name>
    <dbReference type="NCBI Taxonomy" id="22663"/>
    <lineage>
        <taxon>Eukaryota</taxon>
        <taxon>Viridiplantae</taxon>
        <taxon>Streptophyta</taxon>
        <taxon>Embryophyta</taxon>
        <taxon>Tracheophyta</taxon>
        <taxon>Spermatophyta</taxon>
        <taxon>Magnoliopsida</taxon>
        <taxon>eudicotyledons</taxon>
        <taxon>Gunneridae</taxon>
        <taxon>Pentapetalae</taxon>
        <taxon>rosids</taxon>
        <taxon>malvids</taxon>
        <taxon>Myrtales</taxon>
        <taxon>Lythraceae</taxon>
        <taxon>Punica</taxon>
    </lineage>
</organism>
<keyword evidence="2" id="KW-1185">Reference proteome</keyword>
<protein>
    <submittedName>
        <fullName evidence="1">Uncharacterized protein</fullName>
    </submittedName>
</protein>
<dbReference type="Proteomes" id="UP000233551">
    <property type="component" value="Unassembled WGS sequence"/>
</dbReference>
<proteinExistence type="predicted"/>
<evidence type="ECO:0000313" key="1">
    <source>
        <dbReference type="EMBL" id="PKI41504.1"/>
    </source>
</evidence>
<reference evidence="1 2" key="1">
    <citation type="submission" date="2017-11" db="EMBL/GenBank/DDBJ databases">
        <title>De-novo sequencing of pomegranate (Punica granatum L.) genome.</title>
        <authorList>
            <person name="Akparov Z."/>
            <person name="Amiraslanov A."/>
            <person name="Hajiyeva S."/>
            <person name="Abbasov M."/>
            <person name="Kaur K."/>
            <person name="Hamwieh A."/>
            <person name="Solovyev V."/>
            <person name="Salamov A."/>
            <person name="Braich B."/>
            <person name="Kosarev P."/>
            <person name="Mahmoud A."/>
            <person name="Hajiyev E."/>
            <person name="Babayeva S."/>
            <person name="Izzatullayeva V."/>
            <person name="Mammadov A."/>
            <person name="Mammadov A."/>
            <person name="Sharifova S."/>
            <person name="Ojaghi J."/>
            <person name="Eynullazada K."/>
            <person name="Bayramov B."/>
            <person name="Abdulazimova A."/>
            <person name="Shahmuradov I."/>
        </authorList>
    </citation>
    <scope>NUCLEOTIDE SEQUENCE [LARGE SCALE GENOMIC DNA]</scope>
    <source>
        <strain evidence="2">cv. AG2017</strain>
        <tissue evidence="1">Leaf</tissue>
    </source>
</reference>
<evidence type="ECO:0000313" key="2">
    <source>
        <dbReference type="Proteomes" id="UP000233551"/>
    </source>
</evidence>
<accession>A0A2I0IC01</accession>
<gene>
    <name evidence="1" type="ORF">CRG98_038106</name>
</gene>
<dbReference type="AlphaFoldDB" id="A0A2I0IC01"/>